<dbReference type="GO" id="GO:0016020">
    <property type="term" value="C:membrane"/>
    <property type="evidence" value="ECO:0007669"/>
    <property type="project" value="TreeGrafter"/>
</dbReference>
<reference evidence="6 7" key="1">
    <citation type="submission" date="2019-02" db="EMBL/GenBank/DDBJ databases">
        <title>Deep-cultivation of Planctomycetes and their phenomic and genomic characterization uncovers novel biology.</title>
        <authorList>
            <person name="Wiegand S."/>
            <person name="Jogler M."/>
            <person name="Boedeker C."/>
            <person name="Pinto D."/>
            <person name="Vollmers J."/>
            <person name="Rivas-Marin E."/>
            <person name="Kohn T."/>
            <person name="Peeters S.H."/>
            <person name="Heuer A."/>
            <person name="Rast P."/>
            <person name="Oberbeckmann S."/>
            <person name="Bunk B."/>
            <person name="Jeske O."/>
            <person name="Meyerdierks A."/>
            <person name="Storesund J.E."/>
            <person name="Kallscheuer N."/>
            <person name="Luecker S."/>
            <person name="Lage O.M."/>
            <person name="Pohl T."/>
            <person name="Merkel B.J."/>
            <person name="Hornburger P."/>
            <person name="Mueller R.-W."/>
            <person name="Bruemmer F."/>
            <person name="Labrenz M."/>
            <person name="Spormann A.M."/>
            <person name="Op Den Camp H."/>
            <person name="Overmann J."/>
            <person name="Amann R."/>
            <person name="Jetten M.S.M."/>
            <person name="Mascher T."/>
            <person name="Medema M.H."/>
            <person name="Devos D.P."/>
            <person name="Kaster A.-K."/>
            <person name="Ovreas L."/>
            <person name="Rohde M."/>
            <person name="Galperin M.Y."/>
            <person name="Jogler C."/>
        </authorList>
    </citation>
    <scope>NUCLEOTIDE SEQUENCE [LARGE SCALE GENOMIC DNA]</scope>
    <source>
        <strain evidence="6 7">Poly41</strain>
    </source>
</reference>
<gene>
    <name evidence="6" type="primary">fdhF</name>
    <name evidence="6" type="ORF">Poly41_44020</name>
</gene>
<dbReference type="Pfam" id="PF01568">
    <property type="entry name" value="Molydop_binding"/>
    <property type="match status" value="1"/>
</dbReference>
<dbReference type="Gene3D" id="2.40.40.20">
    <property type="match status" value="1"/>
</dbReference>
<evidence type="ECO:0000313" key="7">
    <source>
        <dbReference type="Proteomes" id="UP000319143"/>
    </source>
</evidence>
<name>A0A5C6DDC9_9BACT</name>
<feature type="domain" description="Molybdopterin oxidoreductase" evidence="4">
    <location>
        <begin position="104"/>
        <end position="479"/>
    </location>
</feature>
<dbReference type="AlphaFoldDB" id="A0A5C6DDC9"/>
<dbReference type="Gene3D" id="3.40.50.740">
    <property type="match status" value="1"/>
</dbReference>
<dbReference type="GO" id="GO:0043546">
    <property type="term" value="F:molybdopterin cofactor binding"/>
    <property type="evidence" value="ECO:0007669"/>
    <property type="project" value="InterPro"/>
</dbReference>
<dbReference type="EC" id="1.17.99.7" evidence="6"/>
<dbReference type="GO" id="GO:0008863">
    <property type="term" value="F:formate dehydrogenase (NAD+) activity"/>
    <property type="evidence" value="ECO:0007669"/>
    <property type="project" value="InterPro"/>
</dbReference>
<evidence type="ECO:0000259" key="5">
    <source>
        <dbReference type="Pfam" id="PF01568"/>
    </source>
</evidence>
<dbReference type="InterPro" id="IPR006657">
    <property type="entry name" value="MoPterin_dinucl-bd_dom"/>
</dbReference>
<dbReference type="GO" id="GO:0030151">
    <property type="term" value="F:molybdenum ion binding"/>
    <property type="evidence" value="ECO:0007669"/>
    <property type="project" value="InterPro"/>
</dbReference>
<evidence type="ECO:0000256" key="3">
    <source>
        <dbReference type="ARBA" id="ARBA00023014"/>
    </source>
</evidence>
<dbReference type="EMBL" id="SJPV01000008">
    <property type="protein sequence ID" value="TWU34255.1"/>
    <property type="molecule type" value="Genomic_DNA"/>
</dbReference>
<dbReference type="InterPro" id="IPR010046">
    <property type="entry name" value="Mopterin_OxRdtse_a_bac"/>
</dbReference>
<dbReference type="PANTHER" id="PTHR43105">
    <property type="entry name" value="RESPIRATORY NITRATE REDUCTASE"/>
    <property type="match status" value="1"/>
</dbReference>
<keyword evidence="3" id="KW-0411">Iron-sulfur</keyword>
<dbReference type="PIRSF" id="PIRSF000144">
    <property type="entry name" value="CbbBc"/>
    <property type="match status" value="1"/>
</dbReference>
<dbReference type="GO" id="GO:0045333">
    <property type="term" value="P:cellular respiration"/>
    <property type="evidence" value="ECO:0007669"/>
    <property type="project" value="UniProtKB-ARBA"/>
</dbReference>
<dbReference type="Proteomes" id="UP000319143">
    <property type="component" value="Unassembled WGS sequence"/>
</dbReference>
<dbReference type="GO" id="GO:0051539">
    <property type="term" value="F:4 iron, 4 sulfur cluster binding"/>
    <property type="evidence" value="ECO:0007669"/>
    <property type="project" value="InterPro"/>
</dbReference>
<evidence type="ECO:0000256" key="2">
    <source>
        <dbReference type="ARBA" id="ARBA00023004"/>
    </source>
</evidence>
<organism evidence="6 7">
    <name type="scientific">Novipirellula artificiosorum</name>
    <dbReference type="NCBI Taxonomy" id="2528016"/>
    <lineage>
        <taxon>Bacteria</taxon>
        <taxon>Pseudomonadati</taxon>
        <taxon>Planctomycetota</taxon>
        <taxon>Planctomycetia</taxon>
        <taxon>Pirellulales</taxon>
        <taxon>Pirellulaceae</taxon>
        <taxon>Novipirellula</taxon>
    </lineage>
</organism>
<keyword evidence="2" id="KW-0408">Iron</keyword>
<sequence length="728" mass="79765">MTVGSGGGFRAIQYTWIKGREAGGFWKLFQALRSRNTCKTCALGMGGQKGGMVNEKGAFPEVCKKSMQAMVADMQPGIEPTFWAKTSIAALQQMSPRELENLGRLVHPIRYQTGSEHFEVISWQQAFSSIICKLKATAADKSFWYFSGRSSNEAGFLLQLLARVYGTNHINNCSYYCHQASGVGLMSTIGSPTATIVLDDVDQADLVFLIGGNPASNHPRLMTTLMHLRRRGGKVIVINPVRETGLMKFRVPSDPISLVMGTKIASHYVQPHIGGDLALLWGIAKSVKQAGTLDDAFLANHCRHRESWLAAIDQLSWQEIEQKSGVARGEIETIAEVYGQSKHAVFAWTMGITHHAHGVDNVQAIASLAMCRGMIGRPGCGMMPIRGHSNIQGMGSVGVTPNLRKQIFESLQSKFNLTLPTSPGKDTMACMEAASNSEISVGFCLGGNLYGSNPDSKYAAEALSRLEMNVMLSTTMNTGHVHGLAGETIILPVLARDEEPEPTTQESMFNFVRMSDGGPRRLPGPRSEVEVIATIGKGLLSATPGIDWDAMRHTATIRQWIAAVVPGYEKIAAMNETKEEFQIAGRTFHQPAFHTADGRGVLHVHSLPPLKGTGDRQLRLMTVRSEGQFNTVVYEEEDVYRNQERRDVILVHPEDVKRMNFVHDQRVTVKSDTGEMTGILVRAYEAIRPGNALMYYPEANVLVSRCLDSKSKTPAFKGVVIELTASGK</sequence>
<keyword evidence="1" id="KW-0479">Metal-binding</keyword>
<dbReference type="InterPro" id="IPR037951">
    <property type="entry name" value="MopB_CT_YdeP"/>
</dbReference>
<keyword evidence="6" id="KW-0560">Oxidoreductase</keyword>
<dbReference type="NCBIfam" id="TIGR01701">
    <property type="entry name" value="Fdhalpha-like"/>
    <property type="match status" value="1"/>
</dbReference>
<dbReference type="SUPFAM" id="SSF53706">
    <property type="entry name" value="Formate dehydrogenase/DMSO reductase, domains 1-3"/>
    <property type="match status" value="1"/>
</dbReference>
<evidence type="ECO:0000256" key="1">
    <source>
        <dbReference type="ARBA" id="ARBA00022723"/>
    </source>
</evidence>
<accession>A0A5C6DDC9</accession>
<dbReference type="InterPro" id="IPR006656">
    <property type="entry name" value="Mopterin_OxRdtase"/>
</dbReference>
<comment type="caution">
    <text evidence="6">The sequence shown here is derived from an EMBL/GenBank/DDBJ whole genome shotgun (WGS) entry which is preliminary data.</text>
</comment>
<feature type="domain" description="Molybdopterin dinucleotide-binding" evidence="5">
    <location>
        <begin position="618"/>
        <end position="719"/>
    </location>
</feature>
<protein>
    <submittedName>
        <fullName evidence="6">Formate dehydrogenase H</fullName>
        <ecNumber evidence="6">1.17.99.7</ecNumber>
    </submittedName>
</protein>
<dbReference type="SUPFAM" id="SSF50692">
    <property type="entry name" value="ADC-like"/>
    <property type="match status" value="1"/>
</dbReference>
<evidence type="ECO:0000313" key="6">
    <source>
        <dbReference type="EMBL" id="TWU34255.1"/>
    </source>
</evidence>
<dbReference type="CDD" id="cd02787">
    <property type="entry name" value="MopB_CT_ydeP"/>
    <property type="match status" value="1"/>
</dbReference>
<dbReference type="OrthoDB" id="9805142at2"/>
<proteinExistence type="predicted"/>
<dbReference type="InterPro" id="IPR009010">
    <property type="entry name" value="Asp_de-COase-like_dom_sf"/>
</dbReference>
<dbReference type="Gene3D" id="3.40.228.10">
    <property type="entry name" value="Dimethylsulfoxide Reductase, domain 2"/>
    <property type="match status" value="1"/>
</dbReference>
<keyword evidence="7" id="KW-1185">Reference proteome</keyword>
<evidence type="ECO:0000259" key="4">
    <source>
        <dbReference type="Pfam" id="PF00384"/>
    </source>
</evidence>
<dbReference type="Pfam" id="PF00384">
    <property type="entry name" value="Molybdopterin"/>
    <property type="match status" value="1"/>
</dbReference>
<dbReference type="PANTHER" id="PTHR43105:SF4">
    <property type="entry name" value="PROTEIN YDEP"/>
    <property type="match status" value="1"/>
</dbReference>
<dbReference type="RefSeq" id="WP_146528661.1">
    <property type="nucleotide sequence ID" value="NZ_SJPV01000008.1"/>
</dbReference>
<dbReference type="InterPro" id="IPR050123">
    <property type="entry name" value="Prok_molybdopt-oxidoreductase"/>
</dbReference>